<evidence type="ECO:0000313" key="8">
    <source>
        <dbReference type="Proteomes" id="UP000694920"/>
    </source>
</evidence>
<dbReference type="Gene3D" id="3.30.70.580">
    <property type="entry name" value="Pseudouridine synthase I, catalytic domain, N-terminal subdomain"/>
    <property type="match status" value="1"/>
</dbReference>
<evidence type="ECO:0000256" key="2">
    <source>
        <dbReference type="ARBA" id="ARBA00022694"/>
    </source>
</evidence>
<evidence type="ECO:0000256" key="1">
    <source>
        <dbReference type="ARBA" id="ARBA00009375"/>
    </source>
</evidence>
<dbReference type="InterPro" id="IPR001406">
    <property type="entry name" value="PsdUridine_synth_TruA"/>
</dbReference>
<proteinExistence type="inferred from homology"/>
<feature type="domain" description="Pseudouridine synthase I TruA alpha/beta" evidence="7">
    <location>
        <begin position="168"/>
        <end position="284"/>
    </location>
</feature>
<sequence>MVRYFLTMSYIGTRYRGMQKHGIGENVNQVDFIQGAIEAALSRLVPASINPPFLTVSSRTDAGVHALHSSAHVELQNKYDVMYDSSSLIRWANRYFTRCGHDIRITSCVPVTHEFHARHCAKSRTYIYRFLVDKLPGSNSFPISELDRSFHIGSSDFDVEKLQKALDVFKGRKDFQTFTPNKKSRKPIRYVRTLNYFKLEKSAPLILDGPFVDNFHYYHLKVNGKSFLYNQVRRMVGALFAVARGRITEKDLRTMVQVPNYKNWNPRATAVPACGLYLADVEYDPEELKRCTIVPENCAVVDLDNEIE</sequence>
<evidence type="ECO:0000259" key="7">
    <source>
        <dbReference type="Pfam" id="PF01416"/>
    </source>
</evidence>
<comment type="similarity">
    <text evidence="1 6">Belongs to the tRNA pseudouridine synthase TruA family.</text>
</comment>
<gene>
    <name evidence="9" type="primary">LOC107269194</name>
</gene>
<keyword evidence="8" id="KW-1185">Reference proteome</keyword>
<dbReference type="InterPro" id="IPR020097">
    <property type="entry name" value="PsdUridine_synth_TruA_a/b_dom"/>
</dbReference>
<dbReference type="Gene3D" id="3.30.70.660">
    <property type="entry name" value="Pseudouridine synthase I, catalytic domain, C-terminal subdomain"/>
    <property type="match status" value="1"/>
</dbReference>
<dbReference type="AlphaFoldDB" id="A0AAJ7BZK8"/>
<evidence type="ECO:0000256" key="6">
    <source>
        <dbReference type="RuleBase" id="RU003792"/>
    </source>
</evidence>
<dbReference type="SUPFAM" id="SSF55120">
    <property type="entry name" value="Pseudouridine synthase"/>
    <property type="match status" value="1"/>
</dbReference>
<dbReference type="InterPro" id="IPR020103">
    <property type="entry name" value="PsdUridine_synth_cat_dom_sf"/>
</dbReference>
<evidence type="ECO:0000256" key="5">
    <source>
        <dbReference type="PIRSR" id="PIRSR001430-2"/>
    </source>
</evidence>
<reference evidence="9" key="1">
    <citation type="submission" date="2025-08" db="UniProtKB">
        <authorList>
            <consortium name="RefSeq"/>
        </authorList>
    </citation>
    <scope>IDENTIFICATION</scope>
</reference>
<name>A0AAJ7BZK8_CEPCN</name>
<keyword evidence="3 6" id="KW-0413">Isomerase</keyword>
<dbReference type="PANTHER" id="PTHR11142:SF0">
    <property type="entry name" value="TRNA PSEUDOURIDINE SYNTHASE-LIKE 1"/>
    <property type="match status" value="1"/>
</dbReference>
<dbReference type="HAMAP" id="MF_00171">
    <property type="entry name" value="TruA"/>
    <property type="match status" value="1"/>
</dbReference>
<comment type="catalytic activity">
    <reaction evidence="6">
        <text>uridine(38/39/40) in tRNA = pseudouridine(38/39/40) in tRNA</text>
        <dbReference type="Rhea" id="RHEA:22376"/>
        <dbReference type="Rhea" id="RHEA-COMP:10085"/>
        <dbReference type="Rhea" id="RHEA-COMP:10087"/>
        <dbReference type="ChEBI" id="CHEBI:65314"/>
        <dbReference type="ChEBI" id="CHEBI:65315"/>
        <dbReference type="EC" id="5.4.99.12"/>
    </reaction>
</comment>
<evidence type="ECO:0000256" key="3">
    <source>
        <dbReference type="ARBA" id="ARBA00023235"/>
    </source>
</evidence>
<dbReference type="PANTHER" id="PTHR11142">
    <property type="entry name" value="PSEUDOURIDYLATE SYNTHASE"/>
    <property type="match status" value="1"/>
</dbReference>
<evidence type="ECO:0000313" key="9">
    <source>
        <dbReference type="RefSeq" id="XP_015598267.1"/>
    </source>
</evidence>
<dbReference type="GO" id="GO:0160147">
    <property type="term" value="F:tRNA pseudouridine(38-40) synthase activity"/>
    <property type="evidence" value="ECO:0007669"/>
    <property type="project" value="UniProtKB-EC"/>
</dbReference>
<dbReference type="RefSeq" id="XP_015598267.1">
    <property type="nucleotide sequence ID" value="XM_015742781.2"/>
</dbReference>
<dbReference type="KEGG" id="ccin:107269194"/>
<feature type="active site" description="Nucleophile" evidence="4">
    <location>
        <position position="61"/>
    </location>
</feature>
<dbReference type="EC" id="5.4.99.12" evidence="6"/>
<dbReference type="GO" id="GO:0031119">
    <property type="term" value="P:tRNA pseudouridine synthesis"/>
    <property type="evidence" value="ECO:0007669"/>
    <property type="project" value="TreeGrafter"/>
</dbReference>
<accession>A0AAJ7BZK8</accession>
<dbReference type="InterPro" id="IPR020094">
    <property type="entry name" value="TruA/RsuA/RluB/E/F_N"/>
</dbReference>
<dbReference type="InterPro" id="IPR020095">
    <property type="entry name" value="PsdUridine_synth_TruA_C"/>
</dbReference>
<dbReference type="PIRSF" id="PIRSF001430">
    <property type="entry name" value="tRNA_psdUrid_synth"/>
    <property type="match status" value="1"/>
</dbReference>
<protein>
    <recommendedName>
        <fullName evidence="6">tRNA pseudouridine synthase</fullName>
        <ecNumber evidence="6">5.4.99.12</ecNumber>
    </recommendedName>
</protein>
<dbReference type="GeneID" id="107269194"/>
<dbReference type="Pfam" id="PF01416">
    <property type="entry name" value="PseudoU_synth_1"/>
    <property type="match status" value="1"/>
</dbReference>
<dbReference type="GO" id="GO:0003723">
    <property type="term" value="F:RNA binding"/>
    <property type="evidence" value="ECO:0007669"/>
    <property type="project" value="InterPro"/>
</dbReference>
<feature type="binding site" evidence="5">
    <location>
        <position position="126"/>
    </location>
    <ligand>
        <name>substrate</name>
    </ligand>
</feature>
<organism evidence="8 9">
    <name type="scientific">Cephus cinctus</name>
    <name type="common">Wheat stem sawfly</name>
    <dbReference type="NCBI Taxonomy" id="211228"/>
    <lineage>
        <taxon>Eukaryota</taxon>
        <taxon>Metazoa</taxon>
        <taxon>Ecdysozoa</taxon>
        <taxon>Arthropoda</taxon>
        <taxon>Hexapoda</taxon>
        <taxon>Insecta</taxon>
        <taxon>Pterygota</taxon>
        <taxon>Neoptera</taxon>
        <taxon>Endopterygota</taxon>
        <taxon>Hymenoptera</taxon>
        <taxon>Cephoidea</taxon>
        <taxon>Cephidae</taxon>
        <taxon>Cephus</taxon>
    </lineage>
</organism>
<keyword evidence="2 6" id="KW-0819">tRNA processing</keyword>
<dbReference type="Proteomes" id="UP000694920">
    <property type="component" value="Unplaced"/>
</dbReference>
<evidence type="ECO:0000256" key="4">
    <source>
        <dbReference type="PIRSR" id="PIRSR001430-1"/>
    </source>
</evidence>